<protein>
    <submittedName>
        <fullName evidence="1">Uncharacterized protein</fullName>
    </submittedName>
</protein>
<comment type="caution">
    <text evidence="1">The sequence shown here is derived from an EMBL/GenBank/DDBJ whole genome shotgun (WGS) entry which is preliminary data.</text>
</comment>
<organism evidence="1 2">
    <name type="scientific">Cutaneotrichosporon spelunceum</name>
    <dbReference type="NCBI Taxonomy" id="1672016"/>
    <lineage>
        <taxon>Eukaryota</taxon>
        <taxon>Fungi</taxon>
        <taxon>Dikarya</taxon>
        <taxon>Basidiomycota</taxon>
        <taxon>Agaricomycotina</taxon>
        <taxon>Tremellomycetes</taxon>
        <taxon>Trichosporonales</taxon>
        <taxon>Trichosporonaceae</taxon>
        <taxon>Cutaneotrichosporon</taxon>
    </lineage>
</organism>
<dbReference type="EMBL" id="BTCM01000005">
    <property type="protein sequence ID" value="GMK58242.1"/>
    <property type="molecule type" value="Genomic_DNA"/>
</dbReference>
<proteinExistence type="predicted"/>
<accession>A0AAD3TXI2</accession>
<evidence type="ECO:0000313" key="2">
    <source>
        <dbReference type="Proteomes" id="UP001222932"/>
    </source>
</evidence>
<dbReference type="Proteomes" id="UP001222932">
    <property type="component" value="Unassembled WGS sequence"/>
</dbReference>
<dbReference type="AlphaFoldDB" id="A0AAD3TXI2"/>
<name>A0AAD3TXI2_9TREE</name>
<reference evidence="1" key="2">
    <citation type="submission" date="2023-06" db="EMBL/GenBank/DDBJ databases">
        <authorList>
            <person name="Kobayashi Y."/>
            <person name="Kayamori A."/>
            <person name="Aoki K."/>
            <person name="Shiwa Y."/>
            <person name="Fujita N."/>
            <person name="Sugita T."/>
            <person name="Iwasaki W."/>
            <person name="Tanaka N."/>
            <person name="Takashima M."/>
        </authorList>
    </citation>
    <scope>NUCLEOTIDE SEQUENCE</scope>
    <source>
        <strain evidence="1">HIS016</strain>
    </source>
</reference>
<keyword evidence="2" id="KW-1185">Reference proteome</keyword>
<gene>
    <name evidence="1" type="ORF">CspeluHIS016_0502740</name>
</gene>
<sequence>MSLPRLFTAIRTLPPTPFRTTGQPQLSDALEGIVARALSLPTNAGDAEIEAKQAGMSDSMRRRVKAAEDALGTIEANKALSMYPTSHNLLHPAHDPEYYERMHTGVRRSQQGIGRSWWKRFFQVRGSA</sequence>
<reference evidence="1" key="1">
    <citation type="journal article" date="2023" name="BMC Genomics">
        <title>Chromosome-level genome assemblies of Cutaneotrichosporon spp. (Trichosporonales, Basidiomycota) reveal imbalanced evolution between nucleotide sequences and chromosome synteny.</title>
        <authorList>
            <person name="Kobayashi Y."/>
            <person name="Kayamori A."/>
            <person name="Aoki K."/>
            <person name="Shiwa Y."/>
            <person name="Matsutani M."/>
            <person name="Fujita N."/>
            <person name="Sugita T."/>
            <person name="Iwasaki W."/>
            <person name="Tanaka N."/>
            <person name="Takashima M."/>
        </authorList>
    </citation>
    <scope>NUCLEOTIDE SEQUENCE</scope>
    <source>
        <strain evidence="1">HIS016</strain>
    </source>
</reference>
<evidence type="ECO:0000313" key="1">
    <source>
        <dbReference type="EMBL" id="GMK58242.1"/>
    </source>
</evidence>